<accession>A0A4S2MRS2</accession>
<protein>
    <submittedName>
        <fullName evidence="1">Uncharacterized protein</fullName>
    </submittedName>
</protein>
<gene>
    <name evidence="1" type="ORF">EX30DRAFT_169311</name>
</gene>
<dbReference type="AlphaFoldDB" id="A0A4S2MRS2"/>
<keyword evidence="2" id="KW-1185">Reference proteome</keyword>
<name>A0A4S2MRS2_9PEZI</name>
<dbReference type="EMBL" id="ML220146">
    <property type="protein sequence ID" value="TGZ77998.1"/>
    <property type="molecule type" value="Genomic_DNA"/>
</dbReference>
<evidence type="ECO:0000313" key="2">
    <source>
        <dbReference type="Proteomes" id="UP000298138"/>
    </source>
</evidence>
<dbReference type="InParanoid" id="A0A4S2MRS2"/>
<dbReference type="Proteomes" id="UP000298138">
    <property type="component" value="Unassembled WGS sequence"/>
</dbReference>
<organism evidence="1 2">
    <name type="scientific">Ascodesmis nigricans</name>
    <dbReference type="NCBI Taxonomy" id="341454"/>
    <lineage>
        <taxon>Eukaryota</taxon>
        <taxon>Fungi</taxon>
        <taxon>Dikarya</taxon>
        <taxon>Ascomycota</taxon>
        <taxon>Pezizomycotina</taxon>
        <taxon>Pezizomycetes</taxon>
        <taxon>Pezizales</taxon>
        <taxon>Ascodesmidaceae</taxon>
        <taxon>Ascodesmis</taxon>
    </lineage>
</organism>
<reference evidence="1 2" key="1">
    <citation type="submission" date="2019-04" db="EMBL/GenBank/DDBJ databases">
        <title>Comparative genomics and transcriptomics to analyze fruiting body development in filamentous ascomycetes.</title>
        <authorList>
            <consortium name="DOE Joint Genome Institute"/>
            <person name="Lutkenhaus R."/>
            <person name="Traeger S."/>
            <person name="Breuer J."/>
            <person name="Kuo A."/>
            <person name="Lipzen A."/>
            <person name="Pangilinan J."/>
            <person name="Dilworth D."/>
            <person name="Sandor L."/>
            <person name="Poggeler S."/>
            <person name="Barry K."/>
            <person name="Grigoriev I.V."/>
            <person name="Nowrousian M."/>
        </authorList>
    </citation>
    <scope>NUCLEOTIDE SEQUENCE [LARGE SCALE GENOMIC DNA]</scope>
    <source>
        <strain evidence="1 2">CBS 389.68</strain>
    </source>
</reference>
<proteinExistence type="predicted"/>
<sequence>MLTVDRVHGVGMIKAGEEGGMRVIRGPCWLWLTFLWVLPERCRRCYRPLPSASSSLNPLTLPPPSFSLLLLLLHHHHQRPILLLLLSPTPIHPSPPSPPRFSPLPLLPAPALLAAPPVLLLISHSVSLSPSSLHVALLPPRHQQQLLTFILFILPLPATTTALHSLVRCASPHLPPSSLPPESSA</sequence>
<evidence type="ECO:0000313" key="1">
    <source>
        <dbReference type="EMBL" id="TGZ77998.1"/>
    </source>
</evidence>